<dbReference type="EMBL" id="CABDUW010001209">
    <property type="protein sequence ID" value="VTJ79651.1"/>
    <property type="molecule type" value="Genomic_DNA"/>
</dbReference>
<proteinExistence type="predicted"/>
<reference evidence="1" key="1">
    <citation type="submission" date="2019-04" db="EMBL/GenBank/DDBJ databases">
        <authorList>
            <person name="Alioto T."/>
            <person name="Alioto T."/>
        </authorList>
    </citation>
    <scope>NUCLEOTIDE SEQUENCE [LARGE SCALE GENOMIC DNA]</scope>
</reference>
<sequence>MDEVLVLVIPRLHVLMVGVELLHLVNLFWRVSGLTRPLIRAGSGFGVPAASCVGGG</sequence>
<dbReference type="Proteomes" id="UP000335636">
    <property type="component" value="Unassembled WGS sequence"/>
</dbReference>
<gene>
    <name evidence="1" type="ORF">MONAX_5E019952</name>
</gene>
<feature type="non-terminal residue" evidence="1">
    <location>
        <position position="56"/>
    </location>
</feature>
<organism evidence="1 2">
    <name type="scientific">Marmota monax</name>
    <name type="common">Woodchuck</name>
    <dbReference type="NCBI Taxonomy" id="9995"/>
    <lineage>
        <taxon>Eukaryota</taxon>
        <taxon>Metazoa</taxon>
        <taxon>Chordata</taxon>
        <taxon>Craniata</taxon>
        <taxon>Vertebrata</taxon>
        <taxon>Euteleostomi</taxon>
        <taxon>Mammalia</taxon>
        <taxon>Eutheria</taxon>
        <taxon>Euarchontoglires</taxon>
        <taxon>Glires</taxon>
        <taxon>Rodentia</taxon>
        <taxon>Sciuromorpha</taxon>
        <taxon>Sciuridae</taxon>
        <taxon>Xerinae</taxon>
        <taxon>Marmotini</taxon>
        <taxon>Marmota</taxon>
    </lineage>
</organism>
<evidence type="ECO:0000313" key="2">
    <source>
        <dbReference type="Proteomes" id="UP000335636"/>
    </source>
</evidence>
<keyword evidence="2" id="KW-1185">Reference proteome</keyword>
<protein>
    <submittedName>
        <fullName evidence="1">Uncharacterized protein</fullName>
    </submittedName>
</protein>
<comment type="caution">
    <text evidence="1">The sequence shown here is derived from an EMBL/GenBank/DDBJ whole genome shotgun (WGS) entry which is preliminary data.</text>
</comment>
<accession>A0A5E4CFC3</accession>
<name>A0A5E4CFC3_MARMO</name>
<evidence type="ECO:0000313" key="1">
    <source>
        <dbReference type="EMBL" id="VTJ79651.1"/>
    </source>
</evidence>
<dbReference type="AlphaFoldDB" id="A0A5E4CFC3"/>